<accession>A0A024FT78</accession>
<dbReference type="PANTHER" id="PTHR13510">
    <property type="entry name" value="FYVE-FINGER-CONTAINING RAB5 EFFECTOR PROTEIN RABENOSYN-5-RELATED"/>
    <property type="match status" value="1"/>
</dbReference>
<dbReference type="EMBL" id="CAIX01000083">
    <property type="protein sequence ID" value="CCI10087.1"/>
    <property type="molecule type" value="Genomic_DNA"/>
</dbReference>
<evidence type="ECO:0000256" key="1">
    <source>
        <dbReference type="SAM" id="MobiDB-lite"/>
    </source>
</evidence>
<reference evidence="2 3" key="1">
    <citation type="submission" date="2012-05" db="EMBL/GenBank/DDBJ databases">
        <title>Recombination and specialization in a pathogen metapopulation.</title>
        <authorList>
            <person name="Gardiner A."/>
            <person name="Kemen E."/>
            <person name="Schultz-Larsen T."/>
            <person name="MacLean D."/>
            <person name="Van Oosterhout C."/>
            <person name="Jones J.D.G."/>
        </authorList>
    </citation>
    <scope>NUCLEOTIDE SEQUENCE [LARGE SCALE GENOMIC DNA]</scope>
    <source>
        <strain evidence="2 3">Ac Nc2</strain>
    </source>
</reference>
<protein>
    <recommendedName>
        <fullName evidence="4">FYVE-type domain-containing protein</fullName>
    </recommendedName>
</protein>
<sequence>MRDEVASLAKNRVCRAPSLNLSEQDTCALRALANDLVDDAVSYFESVMYDQCGALDSKNYRLLKQAFSVVVHRERYEYHARQKLRLRDQIRKSHSTLMSDTELKEETSRGLPSSGFSEKGLGATNGPMAHFLAESKLPTIIAVGSVPGTLEEAMLGASFRDTVAFSSILGSSVKKVLEAQVLATISDPLQKDAFYYLGVHWTLSVGFGGICKKISPKFDQSRLVHSKITLSSRGERVGVCILHALKHPNVPEMPSIATRIHTSLVLTFREKYDGSVDFVAITSAQSAPPFLYKAMLKRVTGMLCDIPHSVDFANSRKLLAMILSESVIDGVTSLKEATLVSSARQRLARRLLPDQCSGCYKIMCPVSRSFSSSCKICKARVCARCCVTKKITVSGEQQSQIASVLATIKAMRFCLPCIHAARQLACNQTQLHHNLKSDG</sequence>
<dbReference type="Proteomes" id="UP000053237">
    <property type="component" value="Unassembled WGS sequence"/>
</dbReference>
<dbReference type="AlphaFoldDB" id="A0A024FT78"/>
<gene>
    <name evidence="2" type="ORF">BN9_057720</name>
</gene>
<proteinExistence type="predicted"/>
<name>A0A024FT78_9STRA</name>
<evidence type="ECO:0008006" key="4">
    <source>
        <dbReference type="Google" id="ProtNLM"/>
    </source>
</evidence>
<dbReference type="InParanoid" id="A0A024FT78"/>
<keyword evidence="3" id="KW-1185">Reference proteome</keyword>
<dbReference type="InterPro" id="IPR052727">
    <property type="entry name" value="Rab4/Rab5_effector"/>
</dbReference>
<organism evidence="2 3">
    <name type="scientific">Albugo candida</name>
    <dbReference type="NCBI Taxonomy" id="65357"/>
    <lineage>
        <taxon>Eukaryota</taxon>
        <taxon>Sar</taxon>
        <taxon>Stramenopiles</taxon>
        <taxon>Oomycota</taxon>
        <taxon>Peronosporomycetes</taxon>
        <taxon>Albuginales</taxon>
        <taxon>Albuginaceae</taxon>
        <taxon>Albugo</taxon>
    </lineage>
</organism>
<dbReference type="OrthoDB" id="114872at2759"/>
<evidence type="ECO:0000313" key="2">
    <source>
        <dbReference type="EMBL" id="CCI10087.1"/>
    </source>
</evidence>
<comment type="caution">
    <text evidence="2">The sequence shown here is derived from an EMBL/GenBank/DDBJ whole genome shotgun (WGS) entry which is preliminary data.</text>
</comment>
<evidence type="ECO:0000313" key="3">
    <source>
        <dbReference type="Proteomes" id="UP000053237"/>
    </source>
</evidence>
<dbReference type="PANTHER" id="PTHR13510:SF44">
    <property type="entry name" value="RABENOSYN-5"/>
    <property type="match status" value="1"/>
</dbReference>
<feature type="region of interest" description="Disordered" evidence="1">
    <location>
        <begin position="96"/>
        <end position="117"/>
    </location>
</feature>